<dbReference type="GO" id="GO:0046872">
    <property type="term" value="F:metal ion binding"/>
    <property type="evidence" value="ECO:0007669"/>
    <property type="project" value="UniProtKB-KW"/>
</dbReference>
<dbReference type="PROSITE" id="PS51918">
    <property type="entry name" value="RADICAL_SAM"/>
    <property type="match status" value="1"/>
</dbReference>
<keyword evidence="6" id="KW-0547">Nucleotide-binding</keyword>
<dbReference type="InterPro" id="IPR040064">
    <property type="entry name" value="MoaA-like"/>
</dbReference>
<dbReference type="EMBL" id="MLJW01001329">
    <property type="protein sequence ID" value="OIQ78814.1"/>
    <property type="molecule type" value="Genomic_DNA"/>
</dbReference>
<dbReference type="SFLD" id="SFLDG01386">
    <property type="entry name" value="main_SPASM_domain-containing"/>
    <property type="match status" value="1"/>
</dbReference>
<dbReference type="Pfam" id="PF06463">
    <property type="entry name" value="Mob_synth_C"/>
    <property type="match status" value="1"/>
</dbReference>
<feature type="region of interest" description="Disordered" evidence="13">
    <location>
        <begin position="309"/>
        <end position="328"/>
    </location>
</feature>
<evidence type="ECO:0000256" key="1">
    <source>
        <dbReference type="ARBA" id="ARBA00001966"/>
    </source>
</evidence>
<sequence>MDGFGRRKRDLRVSLTDRCNLRCNYCMPVEGLAWLPNDALLTDDEILRVVKVAVDHGITRIRLTGGEPLIRPSLIEIVRSIAKLKPRPEITLTTNGIGLAALAEPLAKAGLDRINVSLDTLNPERFLAITHRNRWNDVILGLAAAKATTLSPIKVNSVLLRGINDDEAPALLDWALKNDYALRFIEQMPLDPQHGWTREEMVSAEEIQRELEISHKLTAVGRRIRGSSPAEEFLIGDGPATVGIIGSVTRPFCADCDRLRLTADGQVLNCLFAREEDDLRAILRSGSADIDVQIAQVLFGSVAKKKAGHGIGEPGFQQPERPMSAIGG</sequence>
<dbReference type="SUPFAM" id="SSF102114">
    <property type="entry name" value="Radical SAM enzymes"/>
    <property type="match status" value="1"/>
</dbReference>
<dbReference type="InterPro" id="IPR058240">
    <property type="entry name" value="rSAM_sf"/>
</dbReference>
<dbReference type="UniPathway" id="UPA00344"/>
<keyword evidence="11 15" id="KW-0456">Lyase</keyword>
<dbReference type="GO" id="GO:0006777">
    <property type="term" value="P:Mo-molybdopterin cofactor biosynthetic process"/>
    <property type="evidence" value="ECO:0007669"/>
    <property type="project" value="UniProtKB-KW"/>
</dbReference>
<dbReference type="PANTHER" id="PTHR22960:SF0">
    <property type="entry name" value="MOLYBDENUM COFACTOR BIOSYNTHESIS PROTEIN 1"/>
    <property type="match status" value="1"/>
</dbReference>
<dbReference type="SMART" id="SM00729">
    <property type="entry name" value="Elp3"/>
    <property type="match status" value="1"/>
</dbReference>
<evidence type="ECO:0000259" key="14">
    <source>
        <dbReference type="PROSITE" id="PS51918"/>
    </source>
</evidence>
<name>A0A1J5Q570_9ZZZZ</name>
<dbReference type="GO" id="GO:0005525">
    <property type="term" value="F:GTP binding"/>
    <property type="evidence" value="ECO:0007669"/>
    <property type="project" value="UniProtKB-KW"/>
</dbReference>
<dbReference type="HAMAP" id="MF_01225_B">
    <property type="entry name" value="MoaA_B"/>
    <property type="match status" value="1"/>
</dbReference>
<dbReference type="CDD" id="cd01335">
    <property type="entry name" value="Radical_SAM"/>
    <property type="match status" value="1"/>
</dbReference>
<comment type="cofactor">
    <cofactor evidence="1">
        <name>[4Fe-4S] cluster</name>
        <dbReference type="ChEBI" id="CHEBI:49883"/>
    </cofactor>
</comment>
<comment type="catalytic activity">
    <reaction evidence="12">
        <text>GTP + AH2 + S-adenosyl-L-methionine = (8S)-3',8-cyclo-7,8-dihydroguanosine 5'-triphosphate + 5'-deoxyadenosine + L-methionine + A + H(+)</text>
        <dbReference type="Rhea" id="RHEA:49576"/>
        <dbReference type="ChEBI" id="CHEBI:13193"/>
        <dbReference type="ChEBI" id="CHEBI:15378"/>
        <dbReference type="ChEBI" id="CHEBI:17319"/>
        <dbReference type="ChEBI" id="CHEBI:17499"/>
        <dbReference type="ChEBI" id="CHEBI:37565"/>
        <dbReference type="ChEBI" id="CHEBI:57844"/>
        <dbReference type="ChEBI" id="CHEBI:59789"/>
        <dbReference type="ChEBI" id="CHEBI:131766"/>
        <dbReference type="EC" id="4.1.99.22"/>
    </reaction>
</comment>
<keyword evidence="9" id="KW-0342">GTP-binding</keyword>
<evidence type="ECO:0000256" key="7">
    <source>
        <dbReference type="ARBA" id="ARBA00023004"/>
    </source>
</evidence>
<dbReference type="SFLD" id="SFLDG01383">
    <property type="entry name" value="cyclic_pyranopterin_phosphate"/>
    <property type="match status" value="1"/>
</dbReference>
<evidence type="ECO:0000256" key="5">
    <source>
        <dbReference type="ARBA" id="ARBA00022723"/>
    </source>
</evidence>
<dbReference type="SFLD" id="SFLDG01067">
    <property type="entry name" value="SPASM/twitch_domain_containing"/>
    <property type="match status" value="1"/>
</dbReference>
<dbReference type="InterPro" id="IPR013785">
    <property type="entry name" value="Aldolase_TIM"/>
</dbReference>
<dbReference type="InterPro" id="IPR013483">
    <property type="entry name" value="MoaA"/>
</dbReference>
<keyword evidence="5" id="KW-0479">Metal-binding</keyword>
<keyword evidence="3" id="KW-0004">4Fe-4S</keyword>
<dbReference type="Gene3D" id="3.20.20.70">
    <property type="entry name" value="Aldolase class I"/>
    <property type="match status" value="1"/>
</dbReference>
<reference evidence="15" key="1">
    <citation type="submission" date="2016-10" db="EMBL/GenBank/DDBJ databases">
        <title>Sequence of Gallionella enrichment culture.</title>
        <authorList>
            <person name="Poehlein A."/>
            <person name="Muehling M."/>
            <person name="Daniel R."/>
        </authorList>
    </citation>
    <scope>NUCLEOTIDE SEQUENCE</scope>
</reference>
<dbReference type="InterPro" id="IPR050105">
    <property type="entry name" value="MoCo_biosynth_MoaA/MoaC"/>
</dbReference>
<keyword evidence="10" id="KW-0501">Molybdenum cofactor biosynthesis</keyword>
<evidence type="ECO:0000256" key="12">
    <source>
        <dbReference type="ARBA" id="ARBA00048697"/>
    </source>
</evidence>
<dbReference type="NCBIfam" id="TIGR02666">
    <property type="entry name" value="moaA"/>
    <property type="match status" value="1"/>
</dbReference>
<dbReference type="GO" id="GO:0051539">
    <property type="term" value="F:4 iron, 4 sulfur cluster binding"/>
    <property type="evidence" value="ECO:0007669"/>
    <property type="project" value="UniProtKB-KW"/>
</dbReference>
<dbReference type="InterPro" id="IPR006638">
    <property type="entry name" value="Elp3/MiaA/NifB-like_rSAM"/>
</dbReference>
<evidence type="ECO:0000256" key="4">
    <source>
        <dbReference type="ARBA" id="ARBA00022691"/>
    </source>
</evidence>
<keyword evidence="4" id="KW-0949">S-adenosyl-L-methionine</keyword>
<dbReference type="InterPro" id="IPR007197">
    <property type="entry name" value="rSAM"/>
</dbReference>
<dbReference type="GO" id="GO:0061798">
    <property type="term" value="F:GTP 3',8'-cyclase activity"/>
    <property type="evidence" value="ECO:0007669"/>
    <property type="project" value="UniProtKB-EC"/>
</dbReference>
<evidence type="ECO:0000313" key="15">
    <source>
        <dbReference type="EMBL" id="OIQ78814.1"/>
    </source>
</evidence>
<keyword evidence="8" id="KW-0411">Iron-sulfur</keyword>
<dbReference type="Pfam" id="PF04055">
    <property type="entry name" value="Radical_SAM"/>
    <property type="match status" value="1"/>
</dbReference>
<feature type="domain" description="Radical SAM core" evidence="14">
    <location>
        <begin position="3"/>
        <end position="223"/>
    </location>
</feature>
<evidence type="ECO:0000256" key="2">
    <source>
        <dbReference type="ARBA" id="ARBA00012167"/>
    </source>
</evidence>
<dbReference type="EC" id="4.1.99.22" evidence="2"/>
<dbReference type="SFLD" id="SFLDS00029">
    <property type="entry name" value="Radical_SAM"/>
    <property type="match status" value="1"/>
</dbReference>
<dbReference type="InterPro" id="IPR000385">
    <property type="entry name" value="MoaA_NifB_PqqE_Fe-S-bd_CS"/>
</dbReference>
<evidence type="ECO:0000256" key="3">
    <source>
        <dbReference type="ARBA" id="ARBA00022485"/>
    </source>
</evidence>
<comment type="caution">
    <text evidence="15">The sequence shown here is derived from an EMBL/GenBank/DDBJ whole genome shotgun (WGS) entry which is preliminary data.</text>
</comment>
<gene>
    <name evidence="15" type="primary">moaA_34</name>
    <name evidence="15" type="ORF">GALL_394730</name>
</gene>
<evidence type="ECO:0000256" key="11">
    <source>
        <dbReference type="ARBA" id="ARBA00023239"/>
    </source>
</evidence>
<dbReference type="InterPro" id="IPR010505">
    <property type="entry name" value="MoaA_twitch"/>
</dbReference>
<evidence type="ECO:0000256" key="9">
    <source>
        <dbReference type="ARBA" id="ARBA00023134"/>
    </source>
</evidence>
<dbReference type="GO" id="GO:0061799">
    <property type="term" value="F:cyclic pyranopterin monophosphate synthase activity"/>
    <property type="evidence" value="ECO:0007669"/>
    <property type="project" value="TreeGrafter"/>
</dbReference>
<organism evidence="15">
    <name type="scientific">mine drainage metagenome</name>
    <dbReference type="NCBI Taxonomy" id="410659"/>
    <lineage>
        <taxon>unclassified sequences</taxon>
        <taxon>metagenomes</taxon>
        <taxon>ecological metagenomes</taxon>
    </lineage>
</organism>
<evidence type="ECO:0000256" key="13">
    <source>
        <dbReference type="SAM" id="MobiDB-lite"/>
    </source>
</evidence>
<protein>
    <recommendedName>
        <fullName evidence="2">GTP 3',8-cyclase</fullName>
        <ecNumber evidence="2">4.1.99.22</ecNumber>
    </recommendedName>
</protein>
<evidence type="ECO:0000256" key="10">
    <source>
        <dbReference type="ARBA" id="ARBA00023150"/>
    </source>
</evidence>
<dbReference type="CDD" id="cd21117">
    <property type="entry name" value="Twitch_MoaA"/>
    <property type="match status" value="1"/>
</dbReference>
<dbReference type="PROSITE" id="PS01305">
    <property type="entry name" value="MOAA_NIFB_PQQE"/>
    <property type="match status" value="1"/>
</dbReference>
<accession>A0A1J5Q570</accession>
<evidence type="ECO:0000256" key="6">
    <source>
        <dbReference type="ARBA" id="ARBA00022741"/>
    </source>
</evidence>
<keyword evidence="7" id="KW-0408">Iron</keyword>
<evidence type="ECO:0000256" key="8">
    <source>
        <dbReference type="ARBA" id="ARBA00023014"/>
    </source>
</evidence>
<dbReference type="PANTHER" id="PTHR22960">
    <property type="entry name" value="MOLYBDOPTERIN COFACTOR SYNTHESIS PROTEIN A"/>
    <property type="match status" value="1"/>
</dbReference>
<dbReference type="AlphaFoldDB" id="A0A1J5Q570"/>
<proteinExistence type="inferred from homology"/>